<feature type="chain" id="PRO_5037551871" evidence="1">
    <location>
        <begin position="23"/>
        <end position="83"/>
    </location>
</feature>
<dbReference type="AlphaFoldDB" id="A0A941FIF2"/>
<name>A0A941FIF2_9BACI</name>
<evidence type="ECO:0000256" key="1">
    <source>
        <dbReference type="SAM" id="SignalP"/>
    </source>
</evidence>
<evidence type="ECO:0000313" key="2">
    <source>
        <dbReference type="EMBL" id="MBR8645338.1"/>
    </source>
</evidence>
<keyword evidence="1" id="KW-0732">Signal</keyword>
<comment type="caution">
    <text evidence="2">The sequence shown here is derived from an EMBL/GenBank/DDBJ whole genome shotgun (WGS) entry which is preliminary data.</text>
</comment>
<dbReference type="Proteomes" id="UP000680045">
    <property type="component" value="Unassembled WGS sequence"/>
</dbReference>
<dbReference type="EMBL" id="JAGTPW010000031">
    <property type="protein sequence ID" value="MBR8645338.1"/>
    <property type="molecule type" value="Genomic_DNA"/>
</dbReference>
<feature type="signal peptide" evidence="1">
    <location>
        <begin position="1"/>
        <end position="22"/>
    </location>
</feature>
<protein>
    <submittedName>
        <fullName evidence="2">Uncharacterized protein</fullName>
    </submittedName>
</protein>
<proteinExistence type="predicted"/>
<sequence length="83" mass="9343">MKKLVTSMALGLLLAFPTISHAEEVPSAPKHTEEEIQQGIEDMENAFEQNELEVDLSDDEGVEKSLRMKVDKKLAQWVSSSRQ</sequence>
<evidence type="ECO:0000313" key="3">
    <source>
        <dbReference type="Proteomes" id="UP000680045"/>
    </source>
</evidence>
<reference evidence="2" key="1">
    <citation type="submission" date="2021-04" db="EMBL/GenBank/DDBJ databases">
        <title>Whole genome sequencing of Enterococci isolates from hospitalized patients.</title>
        <authorList>
            <person name="Ogoti B.M."/>
            <person name="Onyambu F.G."/>
        </authorList>
    </citation>
    <scope>NUCLEOTIDE SEQUENCE</scope>
    <source>
        <strain evidence="2">242</strain>
    </source>
</reference>
<organism evidence="2 3">
    <name type="scientific">Peribacillus frigoritolerans</name>
    <dbReference type="NCBI Taxonomy" id="450367"/>
    <lineage>
        <taxon>Bacteria</taxon>
        <taxon>Bacillati</taxon>
        <taxon>Bacillota</taxon>
        <taxon>Bacilli</taxon>
        <taxon>Bacillales</taxon>
        <taxon>Bacillaceae</taxon>
        <taxon>Peribacillus</taxon>
    </lineage>
</organism>
<accession>A0A941FIF2</accession>
<gene>
    <name evidence="2" type="ORF">KEH51_17415</name>
</gene>